<sequence>MAQKILIRQLLIALTAAWSLELLKGSYQPAHAEMQGLVIELPVYGQAVPGSLTAQAELLVSSAIERQFKQNPGLSTIQVVVTGDRNGEIIPILTTTASRAQWQANPQVKAWTKYYSASYALLQRHEQKTEVAVSSPTSAIASSNLNDTAQIDAAFDSGVLTGQAAQKYLNDLD</sequence>
<keyword evidence="2" id="KW-1185">Reference proteome</keyword>
<reference evidence="1 2" key="1">
    <citation type="submission" date="2022-04" db="EMBL/GenBank/DDBJ databases">
        <title>Positive selection, recombination, and allopatry shape intraspecific diversity of widespread and dominant cyanobacteria.</title>
        <authorList>
            <person name="Wei J."/>
            <person name="Shu W."/>
            <person name="Hu C."/>
        </authorList>
    </citation>
    <scope>NUCLEOTIDE SEQUENCE [LARGE SCALE GENOMIC DNA]</scope>
    <source>
        <strain evidence="1 2">AS-A4</strain>
    </source>
</reference>
<proteinExistence type="predicted"/>
<accession>A0ABV0KUD6</accession>
<dbReference type="Proteomes" id="UP001476950">
    <property type="component" value="Unassembled WGS sequence"/>
</dbReference>
<evidence type="ECO:0000313" key="1">
    <source>
        <dbReference type="EMBL" id="MEP1062846.1"/>
    </source>
</evidence>
<gene>
    <name evidence="1" type="ORF">NDI38_31235</name>
</gene>
<evidence type="ECO:0000313" key="2">
    <source>
        <dbReference type="Proteomes" id="UP001476950"/>
    </source>
</evidence>
<dbReference type="EMBL" id="JAMPLM010000102">
    <property type="protein sequence ID" value="MEP1062846.1"/>
    <property type="molecule type" value="Genomic_DNA"/>
</dbReference>
<dbReference type="RefSeq" id="WP_190452326.1">
    <property type="nucleotide sequence ID" value="NZ_JAMPLM010000102.1"/>
</dbReference>
<protein>
    <submittedName>
        <fullName evidence="1">Uncharacterized protein</fullName>
    </submittedName>
</protein>
<organism evidence="1 2">
    <name type="scientific">Stenomitos frigidus AS-A4</name>
    <dbReference type="NCBI Taxonomy" id="2933935"/>
    <lineage>
        <taxon>Bacteria</taxon>
        <taxon>Bacillati</taxon>
        <taxon>Cyanobacteriota</taxon>
        <taxon>Cyanophyceae</taxon>
        <taxon>Leptolyngbyales</taxon>
        <taxon>Leptolyngbyaceae</taxon>
        <taxon>Stenomitos</taxon>
    </lineage>
</organism>
<comment type="caution">
    <text evidence="1">The sequence shown here is derived from an EMBL/GenBank/DDBJ whole genome shotgun (WGS) entry which is preliminary data.</text>
</comment>
<name>A0ABV0KUD6_9CYAN</name>